<dbReference type="SUPFAM" id="SSF48264">
    <property type="entry name" value="Cytochrome P450"/>
    <property type="match status" value="1"/>
</dbReference>
<evidence type="ECO:0000256" key="1">
    <source>
        <dbReference type="ARBA" id="ARBA00001971"/>
    </source>
</evidence>
<evidence type="ECO:0000256" key="4">
    <source>
        <dbReference type="PIRSR" id="PIRSR602401-1"/>
    </source>
</evidence>
<evidence type="ECO:0000256" key="2">
    <source>
        <dbReference type="ARBA" id="ARBA00022723"/>
    </source>
</evidence>
<dbReference type="Gene3D" id="1.10.630.10">
    <property type="entry name" value="Cytochrome P450"/>
    <property type="match status" value="1"/>
</dbReference>
<dbReference type="RefSeq" id="XP_069233796.1">
    <property type="nucleotide sequence ID" value="XM_069369267.1"/>
</dbReference>
<proteinExistence type="inferred from homology"/>
<dbReference type="GeneID" id="96002105"/>
<dbReference type="InterPro" id="IPR050121">
    <property type="entry name" value="Cytochrome_P450_monoxygenase"/>
</dbReference>
<dbReference type="GO" id="GO:0004497">
    <property type="term" value="F:monooxygenase activity"/>
    <property type="evidence" value="ECO:0007669"/>
    <property type="project" value="UniProtKB-KW"/>
</dbReference>
<dbReference type="GO" id="GO:0005506">
    <property type="term" value="F:iron ion binding"/>
    <property type="evidence" value="ECO:0007669"/>
    <property type="project" value="InterPro"/>
</dbReference>
<keyword evidence="3 4" id="KW-0408">Iron</keyword>
<organism evidence="7 8">
    <name type="scientific">Cladosporium halotolerans</name>
    <dbReference type="NCBI Taxonomy" id="1052096"/>
    <lineage>
        <taxon>Eukaryota</taxon>
        <taxon>Fungi</taxon>
        <taxon>Dikarya</taxon>
        <taxon>Ascomycota</taxon>
        <taxon>Pezizomycotina</taxon>
        <taxon>Dothideomycetes</taxon>
        <taxon>Dothideomycetidae</taxon>
        <taxon>Cladosporiales</taxon>
        <taxon>Cladosporiaceae</taxon>
        <taxon>Cladosporium</taxon>
    </lineage>
</organism>
<feature type="binding site" description="axial binding residue" evidence="4">
    <location>
        <position position="455"/>
    </location>
    <ligand>
        <name>heme</name>
        <dbReference type="ChEBI" id="CHEBI:30413"/>
    </ligand>
    <ligandPart>
        <name>Fe</name>
        <dbReference type="ChEBI" id="CHEBI:18248"/>
    </ligandPart>
</feature>
<dbReference type="AlphaFoldDB" id="A0AB34L6G0"/>
<keyword evidence="5" id="KW-0560">Oxidoreductase</keyword>
<reference evidence="7 8" key="1">
    <citation type="journal article" date="2020" name="Microbiol. Resour. Announc.">
        <title>Draft Genome Sequence of a Cladosporium Species Isolated from the Mesophotic Ascidian Didemnum maculosum.</title>
        <authorList>
            <person name="Gioti A."/>
            <person name="Siaperas R."/>
            <person name="Nikolaivits E."/>
            <person name="Le Goff G."/>
            <person name="Ouazzani J."/>
            <person name="Kotoulas G."/>
            <person name="Topakas E."/>
        </authorList>
    </citation>
    <scope>NUCLEOTIDE SEQUENCE [LARGE SCALE GENOMIC DNA]</scope>
    <source>
        <strain evidence="7 8">TM138-S3</strain>
    </source>
</reference>
<name>A0AB34L6G0_9PEZI</name>
<keyword evidence="6" id="KW-1133">Transmembrane helix</keyword>
<dbReference type="InterPro" id="IPR017972">
    <property type="entry name" value="Cyt_P450_CS"/>
</dbReference>
<dbReference type="PRINTS" id="PR00463">
    <property type="entry name" value="EP450I"/>
</dbReference>
<evidence type="ECO:0000256" key="3">
    <source>
        <dbReference type="ARBA" id="ARBA00023004"/>
    </source>
</evidence>
<gene>
    <name evidence="7" type="ORF">WHR41_00661</name>
</gene>
<keyword evidence="4 5" id="KW-0349">Heme</keyword>
<evidence type="ECO:0000313" key="7">
    <source>
        <dbReference type="EMBL" id="KAL1590691.1"/>
    </source>
</evidence>
<evidence type="ECO:0000256" key="5">
    <source>
        <dbReference type="RuleBase" id="RU000461"/>
    </source>
</evidence>
<keyword evidence="6" id="KW-0472">Membrane</keyword>
<protein>
    <recommendedName>
        <fullName evidence="9">Cytochrome P450 monooxygenase</fullName>
    </recommendedName>
</protein>
<keyword evidence="8" id="KW-1185">Reference proteome</keyword>
<evidence type="ECO:0000313" key="8">
    <source>
        <dbReference type="Proteomes" id="UP000803884"/>
    </source>
</evidence>
<evidence type="ECO:0008006" key="9">
    <source>
        <dbReference type="Google" id="ProtNLM"/>
    </source>
</evidence>
<keyword evidence="5" id="KW-0503">Monooxygenase</keyword>
<keyword evidence="6" id="KW-0812">Transmembrane</keyword>
<dbReference type="GO" id="GO:0016705">
    <property type="term" value="F:oxidoreductase activity, acting on paired donors, with incorporation or reduction of molecular oxygen"/>
    <property type="evidence" value="ECO:0007669"/>
    <property type="project" value="InterPro"/>
</dbReference>
<dbReference type="Proteomes" id="UP000803884">
    <property type="component" value="Unassembled WGS sequence"/>
</dbReference>
<dbReference type="Pfam" id="PF00067">
    <property type="entry name" value="p450"/>
    <property type="match status" value="1"/>
</dbReference>
<dbReference type="EMBL" id="JAAQHG020000002">
    <property type="protein sequence ID" value="KAL1590691.1"/>
    <property type="molecule type" value="Genomic_DNA"/>
</dbReference>
<dbReference type="InterPro" id="IPR001128">
    <property type="entry name" value="Cyt_P450"/>
</dbReference>
<accession>A0AB34L6G0</accession>
<comment type="cofactor">
    <cofactor evidence="1 4">
        <name>heme</name>
        <dbReference type="ChEBI" id="CHEBI:30413"/>
    </cofactor>
</comment>
<sequence>MYGFLFGAFAIVFGIVITLGKWSFDYFKDPKGLRRYPNFAPFAGITNIPYMLLSHKNFRSHRLYELHSRGVPIIRTGPNSISVSDMRAIKDVYGHASKCTKDGSYVVQAGTHYHLADVVDKPEHARKRKVLSSAYAIKNLEDWEFKVADKIERLIAQFDKRCSTKEHEIAIDYRPWTNFFTIDAIADIGLTHRMNFLDNGSAKTTSMRPDGSLHEVDFRDCLYANSKATSVLSYSYDWFQRLTKISKIDPYFNKLWKLNEGWDGIPRYLAAERWKRYQAGEKLDDFFEALMHDRSGAEHNLEWGEIVAEITIMMNAGSTTTAISMANAMYQLIKHPECMAKVRAEVDEALDEDEAVAPYETVKHLPYLRACLDESLRLFPPISHGLTRTTPPEGSVVAGDFIAGDTTVAVSAFIAHRDPVVFPEPERFDPERWLGEEGKELGPYFIAFSAGARGCIGRNIAYLEQTVLLASMLHRYDFEFARPGFEPGRYEWQNLHLTELPVMIRRRERLSEKL</sequence>
<dbReference type="PANTHER" id="PTHR24305">
    <property type="entry name" value="CYTOCHROME P450"/>
    <property type="match status" value="1"/>
</dbReference>
<keyword evidence="2 4" id="KW-0479">Metal-binding</keyword>
<comment type="caution">
    <text evidence="7">The sequence shown here is derived from an EMBL/GenBank/DDBJ whole genome shotgun (WGS) entry which is preliminary data.</text>
</comment>
<dbReference type="CDD" id="cd11061">
    <property type="entry name" value="CYP67-like"/>
    <property type="match status" value="1"/>
</dbReference>
<dbReference type="GO" id="GO:0020037">
    <property type="term" value="F:heme binding"/>
    <property type="evidence" value="ECO:0007669"/>
    <property type="project" value="InterPro"/>
</dbReference>
<dbReference type="PANTHER" id="PTHR24305:SF172">
    <property type="entry name" value="P450, PUTATIVE (EUROFUNG)-RELATED"/>
    <property type="match status" value="1"/>
</dbReference>
<dbReference type="PROSITE" id="PS00086">
    <property type="entry name" value="CYTOCHROME_P450"/>
    <property type="match status" value="1"/>
</dbReference>
<evidence type="ECO:0000256" key="6">
    <source>
        <dbReference type="SAM" id="Phobius"/>
    </source>
</evidence>
<dbReference type="InterPro" id="IPR036396">
    <property type="entry name" value="Cyt_P450_sf"/>
</dbReference>
<comment type="similarity">
    <text evidence="5">Belongs to the cytochrome P450 family.</text>
</comment>
<dbReference type="InterPro" id="IPR002401">
    <property type="entry name" value="Cyt_P450_E_grp-I"/>
</dbReference>
<feature type="transmembrane region" description="Helical" evidence="6">
    <location>
        <begin position="6"/>
        <end position="24"/>
    </location>
</feature>
<dbReference type="PRINTS" id="PR00385">
    <property type="entry name" value="P450"/>
</dbReference>